<dbReference type="GO" id="GO:0005886">
    <property type="term" value="C:plasma membrane"/>
    <property type="evidence" value="ECO:0007669"/>
    <property type="project" value="UniProtKB-SubCell"/>
</dbReference>
<evidence type="ECO:0000259" key="9">
    <source>
        <dbReference type="PROSITE" id="PS51123"/>
    </source>
</evidence>
<dbReference type="Gene3D" id="3.30.1330.60">
    <property type="entry name" value="OmpA-like domain"/>
    <property type="match status" value="1"/>
</dbReference>
<dbReference type="Pfam" id="PF13677">
    <property type="entry name" value="MotB_plug"/>
    <property type="match status" value="1"/>
</dbReference>
<dbReference type="PANTHER" id="PTHR30329:SF21">
    <property type="entry name" value="LIPOPROTEIN YIAD-RELATED"/>
    <property type="match status" value="1"/>
</dbReference>
<accession>A0A1T4XPN5</accession>
<keyword evidence="5 8" id="KW-1133">Transmembrane helix</keyword>
<evidence type="ECO:0000313" key="10">
    <source>
        <dbReference type="EMBL" id="SKA91081.1"/>
    </source>
</evidence>
<dbReference type="Proteomes" id="UP000190027">
    <property type="component" value="Unassembled WGS sequence"/>
</dbReference>
<dbReference type="InterPro" id="IPR050330">
    <property type="entry name" value="Bact_OuterMem_StrucFunc"/>
</dbReference>
<evidence type="ECO:0000256" key="4">
    <source>
        <dbReference type="ARBA" id="ARBA00022692"/>
    </source>
</evidence>
<evidence type="ECO:0000313" key="11">
    <source>
        <dbReference type="Proteomes" id="UP000190027"/>
    </source>
</evidence>
<dbReference type="PANTHER" id="PTHR30329">
    <property type="entry name" value="STATOR ELEMENT OF FLAGELLAR MOTOR COMPLEX"/>
    <property type="match status" value="1"/>
</dbReference>
<dbReference type="Pfam" id="PF00691">
    <property type="entry name" value="OmpA"/>
    <property type="match status" value="1"/>
</dbReference>
<keyword evidence="6 7" id="KW-0472">Membrane</keyword>
<dbReference type="PROSITE" id="PS51123">
    <property type="entry name" value="OMPA_2"/>
    <property type="match status" value="1"/>
</dbReference>
<dbReference type="AlphaFoldDB" id="A0A1T4XPN5"/>
<reference evidence="10 11" key="1">
    <citation type="submission" date="2017-02" db="EMBL/GenBank/DDBJ databases">
        <authorList>
            <person name="Peterson S.W."/>
        </authorList>
    </citation>
    <scope>NUCLEOTIDE SEQUENCE [LARGE SCALE GENOMIC DNA]</scope>
    <source>
        <strain evidence="10 11">DSM 16080</strain>
    </source>
</reference>
<dbReference type="CDD" id="cd07185">
    <property type="entry name" value="OmpA_C-like"/>
    <property type="match status" value="1"/>
</dbReference>
<evidence type="ECO:0000256" key="3">
    <source>
        <dbReference type="ARBA" id="ARBA00022475"/>
    </source>
</evidence>
<organism evidence="10 11">
    <name type="scientific">Paucidesulfovibrio gracilis DSM 16080</name>
    <dbReference type="NCBI Taxonomy" id="1121449"/>
    <lineage>
        <taxon>Bacteria</taxon>
        <taxon>Pseudomonadati</taxon>
        <taxon>Thermodesulfobacteriota</taxon>
        <taxon>Desulfovibrionia</taxon>
        <taxon>Desulfovibrionales</taxon>
        <taxon>Desulfovibrionaceae</taxon>
        <taxon>Paucidesulfovibrio</taxon>
    </lineage>
</organism>
<evidence type="ECO:0000256" key="8">
    <source>
        <dbReference type="SAM" id="Phobius"/>
    </source>
</evidence>
<keyword evidence="11" id="KW-1185">Reference proteome</keyword>
<keyword evidence="4 8" id="KW-0812">Transmembrane</keyword>
<dbReference type="SUPFAM" id="SSF103088">
    <property type="entry name" value="OmpA-like"/>
    <property type="match status" value="1"/>
</dbReference>
<comment type="subcellular location">
    <subcellularLocation>
        <location evidence="1">Cell membrane</location>
        <topology evidence="1">Single-pass membrane protein</topology>
    </subcellularLocation>
</comment>
<dbReference type="STRING" id="1121449.SAMN02745704_02301"/>
<dbReference type="InterPro" id="IPR036737">
    <property type="entry name" value="OmpA-like_sf"/>
</dbReference>
<evidence type="ECO:0000256" key="6">
    <source>
        <dbReference type="ARBA" id="ARBA00023136"/>
    </source>
</evidence>
<protein>
    <submittedName>
        <fullName evidence="10">Chemotaxis protein MotB</fullName>
    </submittedName>
</protein>
<keyword evidence="3" id="KW-1003">Cell membrane</keyword>
<gene>
    <name evidence="10" type="ORF">SAMN02745704_02301</name>
</gene>
<evidence type="ECO:0000256" key="5">
    <source>
        <dbReference type="ARBA" id="ARBA00022989"/>
    </source>
</evidence>
<proteinExistence type="inferred from homology"/>
<evidence type="ECO:0000256" key="1">
    <source>
        <dbReference type="ARBA" id="ARBA00004162"/>
    </source>
</evidence>
<dbReference type="InterPro" id="IPR025713">
    <property type="entry name" value="MotB-like_N_dom"/>
</dbReference>
<dbReference type="EMBL" id="FUYC01000013">
    <property type="protein sequence ID" value="SKA91081.1"/>
    <property type="molecule type" value="Genomic_DNA"/>
</dbReference>
<dbReference type="InterPro" id="IPR006665">
    <property type="entry name" value="OmpA-like"/>
</dbReference>
<dbReference type="RefSeq" id="WP_078717846.1">
    <property type="nucleotide sequence ID" value="NZ_FUYC01000013.1"/>
</dbReference>
<comment type="similarity">
    <text evidence="2">Belongs to the MotB family.</text>
</comment>
<sequence length="242" mass="26737">MSPRKKKKACPPLALWLVTFSDLVTLLLTFFVLLLTMSSMDQSFITRVTVQPQDAGELNFKGAGRISIALEAVLELIEEPSEAVDKPRRIKDLLYPDQDLPPDVSRSTLNENLRVLERQDGLALVMTDKLLFPEGGSELDDTARQLLDQIIPLLGYANEPVFISGHTDGVEAEGTEGFALSAARAEAVLAYFVRSGLPDERFSLAAYGDTKPLRAGDEPEDRAMNRRIEILIRTTRAIGSYS</sequence>
<dbReference type="OrthoDB" id="9805566at2"/>
<feature type="domain" description="OmpA-like" evidence="9">
    <location>
        <begin position="119"/>
        <end position="236"/>
    </location>
</feature>
<evidence type="ECO:0000256" key="2">
    <source>
        <dbReference type="ARBA" id="ARBA00008914"/>
    </source>
</evidence>
<feature type="transmembrane region" description="Helical" evidence="8">
    <location>
        <begin position="12"/>
        <end position="37"/>
    </location>
</feature>
<name>A0A1T4XPN5_9BACT</name>
<evidence type="ECO:0000256" key="7">
    <source>
        <dbReference type="PROSITE-ProRule" id="PRU00473"/>
    </source>
</evidence>